<protein>
    <submittedName>
        <fullName evidence="1">Uncharacterized protein</fullName>
    </submittedName>
</protein>
<dbReference type="Proteomes" id="UP000282483">
    <property type="component" value="Chromosome"/>
</dbReference>
<proteinExistence type="predicted"/>
<gene>
    <name evidence="1" type="ORF">RVIR1_05220</name>
</gene>
<keyword evidence="2" id="KW-1185">Reference proteome</keyword>
<dbReference type="KEGG" id="rvi:RVIR1_05220"/>
<dbReference type="EMBL" id="AP018005">
    <property type="protein sequence ID" value="BBB15027.1"/>
    <property type="molecule type" value="Genomic_DNA"/>
</dbReference>
<name>A0A2Z5V712_9COXI</name>
<evidence type="ECO:0000313" key="2">
    <source>
        <dbReference type="Proteomes" id="UP000282483"/>
    </source>
</evidence>
<dbReference type="AlphaFoldDB" id="A0A2Z5V712"/>
<reference evidence="1 2" key="1">
    <citation type="submission" date="2017-03" db="EMBL/GenBank/DDBJ databases">
        <title>The genome sequence of Candidatus Rickettsiella viridis.</title>
        <authorList>
            <person name="Nikoh N."/>
            <person name="Tsuchida T."/>
            <person name="Yamaguchi K."/>
            <person name="Maeda T."/>
            <person name="Shigenobu S."/>
            <person name="Fukatsu T."/>
        </authorList>
    </citation>
    <scope>NUCLEOTIDE SEQUENCE [LARGE SCALE GENOMIC DNA]</scope>
    <source>
        <strain evidence="1 2">Ap-RA04</strain>
    </source>
</reference>
<evidence type="ECO:0000313" key="1">
    <source>
        <dbReference type="EMBL" id="BBB15027.1"/>
    </source>
</evidence>
<sequence>MHRGLANATEKGRNMSKVTITLKDGTSFEHDFACNHPYAEMFQIIREIIGIDSRVKWFKDLKDEFYNIQCFGDVRVDISKDK</sequence>
<organism evidence="1 2">
    <name type="scientific">Candidatus Rickettsiella viridis</name>
    <dbReference type="NCBI Taxonomy" id="676208"/>
    <lineage>
        <taxon>Bacteria</taxon>
        <taxon>Pseudomonadati</taxon>
        <taxon>Pseudomonadota</taxon>
        <taxon>Gammaproteobacteria</taxon>
        <taxon>Legionellales</taxon>
        <taxon>Coxiellaceae</taxon>
        <taxon>Rickettsiella</taxon>
    </lineage>
</organism>
<accession>A0A2Z5V712</accession>